<dbReference type="STRING" id="1109412.BN1221_04592"/>
<evidence type="ECO:0000313" key="1">
    <source>
        <dbReference type="EMBL" id="CPR20925.1"/>
    </source>
</evidence>
<organism evidence="1 2">
    <name type="scientific">Brenneria goodwinii</name>
    <dbReference type="NCBI Taxonomy" id="1109412"/>
    <lineage>
        <taxon>Bacteria</taxon>
        <taxon>Pseudomonadati</taxon>
        <taxon>Pseudomonadota</taxon>
        <taxon>Gammaproteobacteria</taxon>
        <taxon>Enterobacterales</taxon>
        <taxon>Pectobacteriaceae</taxon>
        <taxon>Brenneria</taxon>
    </lineage>
</organism>
<proteinExistence type="predicted"/>
<dbReference type="EMBL" id="CGIG01000001">
    <property type="protein sequence ID" value="CPR20925.1"/>
    <property type="molecule type" value="Genomic_DNA"/>
</dbReference>
<gene>
    <name evidence="1" type="ORF">BN1221_04592</name>
</gene>
<dbReference type="Proteomes" id="UP000044377">
    <property type="component" value="Unassembled WGS sequence"/>
</dbReference>
<accession>A0A0G4K1M2</accession>
<sequence length="45" mass="4993">MHLPHIRPAPFSSLFMVNCCLNPPTLPSRAANSLPAGRTLKSYWV</sequence>
<dbReference type="AlphaFoldDB" id="A0A0G4K1M2"/>
<reference evidence="2" key="1">
    <citation type="submission" date="2015-01" db="EMBL/GenBank/DDBJ databases">
        <authorList>
            <person name="Paterson Steve"/>
        </authorList>
    </citation>
    <scope>NUCLEOTIDE SEQUENCE [LARGE SCALE GENOMIC DNA]</scope>
    <source>
        <strain evidence="2">OBR1</strain>
    </source>
</reference>
<name>A0A0G4K1M2_9GAMM</name>
<protein>
    <submittedName>
        <fullName evidence="1">Uncharacterized protein</fullName>
    </submittedName>
</protein>
<keyword evidence="2" id="KW-1185">Reference proteome</keyword>
<evidence type="ECO:0000313" key="2">
    <source>
        <dbReference type="Proteomes" id="UP000044377"/>
    </source>
</evidence>